<comment type="similarity">
    <text evidence="2">Belongs to the EamA transporter family.</text>
</comment>
<feature type="transmembrane region" description="Helical" evidence="6">
    <location>
        <begin position="278"/>
        <end position="298"/>
    </location>
</feature>
<comment type="caution">
    <text evidence="8">The sequence shown here is derived from an EMBL/GenBank/DDBJ whole genome shotgun (WGS) entry which is preliminary data.</text>
</comment>
<feature type="transmembrane region" description="Helical" evidence="6">
    <location>
        <begin position="160"/>
        <end position="180"/>
    </location>
</feature>
<evidence type="ECO:0000256" key="4">
    <source>
        <dbReference type="ARBA" id="ARBA00022989"/>
    </source>
</evidence>
<feature type="transmembrane region" description="Helical" evidence="6">
    <location>
        <begin position="250"/>
        <end position="271"/>
    </location>
</feature>
<feature type="transmembrane region" description="Helical" evidence="6">
    <location>
        <begin position="218"/>
        <end position="238"/>
    </location>
</feature>
<dbReference type="AlphaFoldDB" id="A0A553SFP5"/>
<evidence type="ECO:0000313" key="8">
    <source>
        <dbReference type="EMBL" id="TRZ35814.1"/>
    </source>
</evidence>
<dbReference type="Pfam" id="PF00892">
    <property type="entry name" value="EamA"/>
    <property type="match status" value="2"/>
</dbReference>
<feature type="domain" description="EamA" evidence="7">
    <location>
        <begin position="188"/>
        <end position="320"/>
    </location>
</feature>
<keyword evidence="4 6" id="KW-1133">Transmembrane helix</keyword>
<dbReference type="PANTHER" id="PTHR32322:SF2">
    <property type="entry name" value="EAMA DOMAIN-CONTAINING PROTEIN"/>
    <property type="match status" value="1"/>
</dbReference>
<dbReference type="GO" id="GO:0016020">
    <property type="term" value="C:membrane"/>
    <property type="evidence" value="ECO:0007669"/>
    <property type="project" value="UniProtKB-SubCell"/>
</dbReference>
<organism evidence="8 9">
    <name type="scientific">Niallia circulans</name>
    <name type="common">Bacillus circulans</name>
    <dbReference type="NCBI Taxonomy" id="1397"/>
    <lineage>
        <taxon>Bacteria</taxon>
        <taxon>Bacillati</taxon>
        <taxon>Bacillota</taxon>
        <taxon>Bacilli</taxon>
        <taxon>Bacillales</taxon>
        <taxon>Bacillaceae</taxon>
        <taxon>Niallia</taxon>
    </lineage>
</organism>
<dbReference type="SUPFAM" id="SSF103481">
    <property type="entry name" value="Multidrug resistance efflux transporter EmrE"/>
    <property type="match status" value="2"/>
</dbReference>
<protein>
    <submittedName>
        <fullName evidence="8">DMT family transporter</fullName>
    </submittedName>
</protein>
<evidence type="ECO:0000256" key="1">
    <source>
        <dbReference type="ARBA" id="ARBA00004127"/>
    </source>
</evidence>
<dbReference type="InterPro" id="IPR000620">
    <property type="entry name" value="EamA_dom"/>
</dbReference>
<sequence length="336" mass="36773">MPLLSSCFFVILEKTSCLTLIIVLSFTIIISLRRTFVEQTNGSKSIAIPLAISIIAISFSAIFVKWSDAPATILSMYRMWLAGILMLPMVYINRKEFKKLSKKDWLFLLFSGAFLALHFALWFGSLKLTTVASSTIILALQPLVSLLGGFLLYRERTTSAAIMTMGIAIIGAMMIGWGDIGLSKASLLGDLLSFLSVIAVVGYLLIGQSIVKKVSHWVYTSTVFLFAAMLLTIFNVASSEAFTGYPPKEWGIFLLLAIVPSLSHVINNWLLNYVNATTISMSILGEPVGATILAVLLLNERLTGSQIAGGLLVLAGVFYFLLQQQKPKSVQQQKTV</sequence>
<comment type="subcellular location">
    <subcellularLocation>
        <location evidence="1">Endomembrane system</location>
        <topology evidence="1">Multi-pass membrane protein</topology>
    </subcellularLocation>
</comment>
<gene>
    <name evidence="8" type="ORF">CEQ21_09280</name>
</gene>
<dbReference type="PANTHER" id="PTHR32322">
    <property type="entry name" value="INNER MEMBRANE TRANSPORTER"/>
    <property type="match status" value="1"/>
</dbReference>
<dbReference type="InterPro" id="IPR050638">
    <property type="entry name" value="AA-Vitamin_Transporters"/>
</dbReference>
<keyword evidence="3 6" id="KW-0812">Transmembrane</keyword>
<evidence type="ECO:0000256" key="3">
    <source>
        <dbReference type="ARBA" id="ARBA00022692"/>
    </source>
</evidence>
<name>A0A553SFP5_NIACI</name>
<evidence type="ECO:0000256" key="2">
    <source>
        <dbReference type="ARBA" id="ARBA00007362"/>
    </source>
</evidence>
<feature type="transmembrane region" description="Helical" evidence="6">
    <location>
        <begin position="45"/>
        <end position="64"/>
    </location>
</feature>
<feature type="transmembrane region" description="Helical" evidence="6">
    <location>
        <begin position="131"/>
        <end position="153"/>
    </location>
</feature>
<accession>A0A553SFP5</accession>
<evidence type="ECO:0000256" key="6">
    <source>
        <dbReference type="SAM" id="Phobius"/>
    </source>
</evidence>
<dbReference type="EMBL" id="RIBP01000004">
    <property type="protein sequence ID" value="TRZ35814.1"/>
    <property type="molecule type" value="Genomic_DNA"/>
</dbReference>
<feature type="domain" description="EamA" evidence="7">
    <location>
        <begin position="50"/>
        <end position="176"/>
    </location>
</feature>
<feature type="transmembrane region" description="Helical" evidence="6">
    <location>
        <begin position="186"/>
        <end position="206"/>
    </location>
</feature>
<feature type="transmembrane region" description="Helical" evidence="6">
    <location>
        <begin position="12"/>
        <end position="33"/>
    </location>
</feature>
<reference evidence="9" key="1">
    <citation type="submission" date="2018-10" db="EMBL/GenBank/DDBJ databases">
        <title>FDA dAtabase for Regulatory Grade micrObial Sequences (FDA-ARGOS): Supporting development and validation of Infectious Disease Dx tests.</title>
        <authorList>
            <person name="Minogue T."/>
            <person name="Wolcott M."/>
            <person name="Wasieloski L."/>
            <person name="Aguilar W."/>
            <person name="Moore D."/>
            <person name="Tallon L."/>
            <person name="Sadzewicz L."/>
            <person name="Sengamalay N."/>
            <person name="Ott S."/>
            <person name="Godinez A."/>
            <person name="Nagaraj S."/>
            <person name="Vavikolanu K."/>
            <person name="Vyas G."/>
            <person name="Nadendla S."/>
            <person name="George J."/>
            <person name="Sichtig H."/>
        </authorList>
    </citation>
    <scope>NUCLEOTIDE SEQUENCE [LARGE SCALE GENOMIC DNA]</scope>
    <source>
        <strain evidence="9">FDAARGOS_343</strain>
    </source>
</reference>
<evidence type="ECO:0000256" key="5">
    <source>
        <dbReference type="ARBA" id="ARBA00023136"/>
    </source>
</evidence>
<evidence type="ECO:0000259" key="7">
    <source>
        <dbReference type="Pfam" id="PF00892"/>
    </source>
</evidence>
<proteinExistence type="inferred from homology"/>
<feature type="transmembrane region" description="Helical" evidence="6">
    <location>
        <begin position="105"/>
        <end position="125"/>
    </location>
</feature>
<feature type="transmembrane region" description="Helical" evidence="6">
    <location>
        <begin position="76"/>
        <end position="93"/>
    </location>
</feature>
<evidence type="ECO:0000313" key="9">
    <source>
        <dbReference type="Proteomes" id="UP000319837"/>
    </source>
</evidence>
<keyword evidence="5 6" id="KW-0472">Membrane</keyword>
<feature type="transmembrane region" description="Helical" evidence="6">
    <location>
        <begin position="304"/>
        <end position="322"/>
    </location>
</feature>
<dbReference type="Proteomes" id="UP000319837">
    <property type="component" value="Unassembled WGS sequence"/>
</dbReference>
<dbReference type="InterPro" id="IPR037185">
    <property type="entry name" value="EmrE-like"/>
</dbReference>